<evidence type="ECO:0000256" key="1">
    <source>
        <dbReference type="SAM" id="Phobius"/>
    </source>
</evidence>
<keyword evidence="4" id="KW-1185">Reference proteome</keyword>
<dbReference type="OrthoDB" id="3360032at2759"/>
<evidence type="ECO:0000313" key="3">
    <source>
        <dbReference type="EMBL" id="KIP04166.1"/>
    </source>
</evidence>
<sequence length="228" mass="25191">MLGRIATHHVIFLSLCILSAVQGNTEIANIKAVRSEITVRQPPTAWPILSPASPEITSTLTPVPLNTWQDVCSEEDLTCPHDLWTVLDLDHSAWERFSKFTLRVSLPANHPADCVIDVFRPSELPFPTTPPKDVSAEGDLGTRLQYARIRLKDIGIRTPPFTYSRSDAVPFTVVLEPLYFGVLPASVVPVLGFLLPVVAVAWLVVVPRVHRYLSSVAADVQHSKQKSD</sequence>
<dbReference type="STRING" id="745531.A0A0C3RTR0"/>
<dbReference type="AlphaFoldDB" id="A0A0C3RTR0"/>
<dbReference type="HOGENOM" id="CLU_099928_0_0_1"/>
<name>A0A0C3RTR0_PHLG1</name>
<evidence type="ECO:0000256" key="2">
    <source>
        <dbReference type="SAM" id="SignalP"/>
    </source>
</evidence>
<gene>
    <name evidence="3" type="ORF">PHLGIDRAFT_206044</name>
</gene>
<keyword evidence="1" id="KW-0472">Membrane</keyword>
<organism evidence="3 4">
    <name type="scientific">Phlebiopsis gigantea (strain 11061_1 CR5-6)</name>
    <name type="common">White-rot fungus</name>
    <name type="synonym">Peniophora gigantea</name>
    <dbReference type="NCBI Taxonomy" id="745531"/>
    <lineage>
        <taxon>Eukaryota</taxon>
        <taxon>Fungi</taxon>
        <taxon>Dikarya</taxon>
        <taxon>Basidiomycota</taxon>
        <taxon>Agaricomycotina</taxon>
        <taxon>Agaricomycetes</taxon>
        <taxon>Polyporales</taxon>
        <taxon>Phanerochaetaceae</taxon>
        <taxon>Phlebiopsis</taxon>
    </lineage>
</organism>
<keyword evidence="1" id="KW-0812">Transmembrane</keyword>
<keyword evidence="1" id="KW-1133">Transmembrane helix</keyword>
<feature type="chain" id="PRO_5002178077" evidence="2">
    <location>
        <begin position="24"/>
        <end position="228"/>
    </location>
</feature>
<protein>
    <submittedName>
        <fullName evidence="3">Uncharacterized protein</fullName>
    </submittedName>
</protein>
<dbReference type="Proteomes" id="UP000053257">
    <property type="component" value="Unassembled WGS sequence"/>
</dbReference>
<reference evidence="3 4" key="1">
    <citation type="journal article" date="2014" name="PLoS Genet.">
        <title>Analysis of the Phlebiopsis gigantea genome, transcriptome and secretome provides insight into its pioneer colonization strategies of wood.</title>
        <authorList>
            <person name="Hori C."/>
            <person name="Ishida T."/>
            <person name="Igarashi K."/>
            <person name="Samejima M."/>
            <person name="Suzuki H."/>
            <person name="Master E."/>
            <person name="Ferreira P."/>
            <person name="Ruiz-Duenas F.J."/>
            <person name="Held B."/>
            <person name="Canessa P."/>
            <person name="Larrondo L.F."/>
            <person name="Schmoll M."/>
            <person name="Druzhinina I.S."/>
            <person name="Kubicek C.P."/>
            <person name="Gaskell J.A."/>
            <person name="Kersten P."/>
            <person name="St John F."/>
            <person name="Glasner J."/>
            <person name="Sabat G."/>
            <person name="Splinter BonDurant S."/>
            <person name="Syed K."/>
            <person name="Yadav J."/>
            <person name="Mgbeahuruike A.C."/>
            <person name="Kovalchuk A."/>
            <person name="Asiegbu F.O."/>
            <person name="Lackner G."/>
            <person name="Hoffmeister D."/>
            <person name="Rencoret J."/>
            <person name="Gutierrez A."/>
            <person name="Sun H."/>
            <person name="Lindquist E."/>
            <person name="Barry K."/>
            <person name="Riley R."/>
            <person name="Grigoriev I.V."/>
            <person name="Henrissat B."/>
            <person name="Kues U."/>
            <person name="Berka R.M."/>
            <person name="Martinez A.T."/>
            <person name="Covert S.F."/>
            <person name="Blanchette R.A."/>
            <person name="Cullen D."/>
        </authorList>
    </citation>
    <scope>NUCLEOTIDE SEQUENCE [LARGE SCALE GENOMIC DNA]</scope>
    <source>
        <strain evidence="3 4">11061_1 CR5-6</strain>
    </source>
</reference>
<proteinExistence type="predicted"/>
<feature type="transmembrane region" description="Helical" evidence="1">
    <location>
        <begin position="178"/>
        <end position="205"/>
    </location>
</feature>
<accession>A0A0C3RTR0</accession>
<dbReference type="EMBL" id="KN840584">
    <property type="protein sequence ID" value="KIP04166.1"/>
    <property type="molecule type" value="Genomic_DNA"/>
</dbReference>
<keyword evidence="2" id="KW-0732">Signal</keyword>
<evidence type="ECO:0000313" key="4">
    <source>
        <dbReference type="Proteomes" id="UP000053257"/>
    </source>
</evidence>
<feature type="signal peptide" evidence="2">
    <location>
        <begin position="1"/>
        <end position="23"/>
    </location>
</feature>